<dbReference type="RefSeq" id="XP_016449841.1">
    <property type="nucleotide sequence ID" value="XM_016594355.1"/>
</dbReference>
<dbReference type="PaxDb" id="4097-A0A1S3YC72"/>
<dbReference type="InterPro" id="IPR040256">
    <property type="entry name" value="At4g02000-like"/>
</dbReference>
<evidence type="ECO:0000313" key="1">
    <source>
        <dbReference type="RefSeq" id="XP_016449841.1"/>
    </source>
</evidence>
<protein>
    <submittedName>
        <fullName evidence="1">Uncharacterized protein</fullName>
    </submittedName>
</protein>
<accession>A0A1S3YC72</accession>
<reference evidence="1" key="1">
    <citation type="submission" date="2025-08" db="UniProtKB">
        <authorList>
            <consortium name="RefSeq"/>
        </authorList>
    </citation>
    <scope>IDENTIFICATION</scope>
</reference>
<gene>
    <name evidence="1" type="primary">LOC107774719</name>
</gene>
<organism evidence="1">
    <name type="scientific">Nicotiana tabacum</name>
    <name type="common">Common tobacco</name>
    <dbReference type="NCBI Taxonomy" id="4097"/>
    <lineage>
        <taxon>Eukaryota</taxon>
        <taxon>Viridiplantae</taxon>
        <taxon>Streptophyta</taxon>
        <taxon>Embryophyta</taxon>
        <taxon>Tracheophyta</taxon>
        <taxon>Spermatophyta</taxon>
        <taxon>Magnoliopsida</taxon>
        <taxon>eudicotyledons</taxon>
        <taxon>Gunneridae</taxon>
        <taxon>Pentapetalae</taxon>
        <taxon>asterids</taxon>
        <taxon>lamiids</taxon>
        <taxon>Solanales</taxon>
        <taxon>Solanaceae</taxon>
        <taxon>Nicotianoideae</taxon>
        <taxon>Nicotianeae</taxon>
        <taxon>Nicotiana</taxon>
    </lineage>
</organism>
<name>A0A1S3YC72_TOBAC</name>
<proteinExistence type="predicted"/>
<dbReference type="OrthoDB" id="10278860at2759"/>
<dbReference type="AlphaFoldDB" id="A0A1S3YC72"/>
<sequence length="355" mass="38915">MSIASAVGKALAVDKATQERTRPSAARVNVILDLLNKHPKKVRLHIVDKVSCKSVVHYQEVVYDNLPKYCTYCKHQGHEERVCRSMKAKSGEDVKAKEATIDSNLLDIDVSNIEQLEGDARDFLNAKRAGQIVVEIPENDASSGKQQVVQMQPNEGKIQSTVRSRGVFIVEQNREVQLEQGMSHNKTGDRVVHTALKEAVFSVPNETIVQIEARQPDGGHKNVIVIEKYNVADVDRVSHGVLPEATDAISHKFIVASGQVNARQKMEGLSVEQIQKNPTGEDKRLNDIPAATIFVRMYTATAGALNAAADQAANSNMSNMYQQQVGTLGDEAVIQQIQVVNPHNASAQMTSHEGP</sequence>
<dbReference type="PANTHER" id="PTHR31286">
    <property type="entry name" value="GLYCINE-RICH CELL WALL STRUCTURAL PROTEIN 1.8-LIKE"/>
    <property type="match status" value="1"/>
</dbReference>
<dbReference type="PANTHER" id="PTHR31286:SF104">
    <property type="entry name" value="PEROXIDASE"/>
    <property type="match status" value="1"/>
</dbReference>
<dbReference type="KEGG" id="nta:107774719"/>